<evidence type="ECO:0000313" key="3">
    <source>
        <dbReference type="EMBL" id="MFD1143007.1"/>
    </source>
</evidence>
<accession>A0ABW3QA04</accession>
<proteinExistence type="predicted"/>
<reference evidence="4" key="1">
    <citation type="journal article" date="2019" name="Int. J. Syst. Evol. Microbiol.">
        <title>The Global Catalogue of Microorganisms (GCM) 10K type strain sequencing project: providing services to taxonomists for standard genome sequencing and annotation.</title>
        <authorList>
            <consortium name="The Broad Institute Genomics Platform"/>
            <consortium name="The Broad Institute Genome Sequencing Center for Infectious Disease"/>
            <person name="Wu L."/>
            <person name="Ma J."/>
        </authorList>
    </citation>
    <scope>NUCLEOTIDE SEQUENCE [LARGE SCALE GENOMIC DNA]</scope>
    <source>
        <strain evidence="4">CCUG 55608</strain>
    </source>
</reference>
<dbReference type="InterPro" id="IPR026444">
    <property type="entry name" value="Secre_tail"/>
</dbReference>
<comment type="caution">
    <text evidence="3">The sequence shown here is derived from an EMBL/GenBank/DDBJ whole genome shotgun (WGS) entry which is preliminary data.</text>
</comment>
<dbReference type="PANTHER" id="PTHR13833:SF71">
    <property type="entry name" value="NHL DOMAIN-CONTAINING PROTEIN"/>
    <property type="match status" value="1"/>
</dbReference>
<dbReference type="InterPro" id="IPR056822">
    <property type="entry name" value="TEN_NHL"/>
</dbReference>
<dbReference type="SUPFAM" id="SSF101898">
    <property type="entry name" value="NHL repeat"/>
    <property type="match status" value="1"/>
</dbReference>
<dbReference type="Pfam" id="PF25021">
    <property type="entry name" value="TEN_NHL"/>
    <property type="match status" value="1"/>
</dbReference>
<evidence type="ECO:0000313" key="4">
    <source>
        <dbReference type="Proteomes" id="UP001597116"/>
    </source>
</evidence>
<dbReference type="Gene3D" id="2.120.10.30">
    <property type="entry name" value="TolB, C-terminal domain"/>
    <property type="match status" value="1"/>
</dbReference>
<name>A0ABW3QA04_9BACT</name>
<dbReference type="InterPro" id="IPR011042">
    <property type="entry name" value="6-blade_b-propeller_TolB-like"/>
</dbReference>
<dbReference type="NCBIfam" id="TIGR04183">
    <property type="entry name" value="Por_Secre_tail"/>
    <property type="match status" value="1"/>
</dbReference>
<gene>
    <name evidence="3" type="ORF">ACFQ4C_17910</name>
</gene>
<keyword evidence="1" id="KW-0677">Repeat</keyword>
<sequence length="429" mass="46544">MLATDANLSNPEGITTDAQGNLYIADGNSNRIRRVDKEGIISTLAGNGVYAYGGDGGPATEASLALPEGLAVDPQGNVYIADPVNYRIRKVVVPTTPLTVVSFSLMNAETNQEIKLLKAGEVVNLATLPTNKLNIRANTWPYVVGSVVLKLSGDQSRTQTENQSPYALFGDDDRNYRPWTPTVGSYSLTATAYSGAGATGGAGQPLTLAFSFVDQPTLMSFSLIDADTDEEIIQLRSTDELNLYWVGEQKFNIRANTGLSAVGSVVMQLSGPQNRRQTENQAPYALFGDAEGNYNPWLPKVGNYTLTGTIYSEPDGQGVAATPLTINLKVVNYHPESRLGTEGTAKVEELQIRSFPNPFTESFRLKVTGKRPRNLPVVIYDGYGRTVQQLENIQDDQLFSLGSGYTPGLYVVKVGEGKLARRFKMVKRP</sequence>
<feature type="domain" description="Teneurin NHL" evidence="2">
    <location>
        <begin position="3"/>
        <end position="47"/>
    </location>
</feature>
<dbReference type="Proteomes" id="UP001597116">
    <property type="component" value="Unassembled WGS sequence"/>
</dbReference>
<dbReference type="InterPro" id="IPR001258">
    <property type="entry name" value="NHL_repeat"/>
</dbReference>
<dbReference type="Pfam" id="PF01436">
    <property type="entry name" value="NHL"/>
    <property type="match status" value="1"/>
</dbReference>
<dbReference type="EMBL" id="JBHTLP010000011">
    <property type="protein sequence ID" value="MFD1143007.1"/>
    <property type="molecule type" value="Genomic_DNA"/>
</dbReference>
<dbReference type="PANTHER" id="PTHR13833">
    <property type="match status" value="1"/>
</dbReference>
<evidence type="ECO:0000259" key="2">
    <source>
        <dbReference type="Pfam" id="PF25021"/>
    </source>
</evidence>
<dbReference type="RefSeq" id="WP_265990831.1">
    <property type="nucleotide sequence ID" value="NZ_CP110973.1"/>
</dbReference>
<keyword evidence="4" id="KW-1185">Reference proteome</keyword>
<protein>
    <submittedName>
        <fullName evidence="3">T9SS type A sorting domain-containing protein</fullName>
    </submittedName>
</protein>
<evidence type="ECO:0000256" key="1">
    <source>
        <dbReference type="ARBA" id="ARBA00022737"/>
    </source>
</evidence>
<organism evidence="3 4">
    <name type="scientific">Larkinella insperata</name>
    <dbReference type="NCBI Taxonomy" id="332158"/>
    <lineage>
        <taxon>Bacteria</taxon>
        <taxon>Pseudomonadati</taxon>
        <taxon>Bacteroidota</taxon>
        <taxon>Cytophagia</taxon>
        <taxon>Cytophagales</taxon>
        <taxon>Spirosomataceae</taxon>
        <taxon>Larkinella</taxon>
    </lineage>
</organism>